<dbReference type="InterPro" id="IPR006091">
    <property type="entry name" value="Acyl-CoA_Oxase/DH_mid-dom"/>
</dbReference>
<dbReference type="InterPro" id="IPR037069">
    <property type="entry name" value="AcylCoA_DH/ox_N_sf"/>
</dbReference>
<dbReference type="PANTHER" id="PTHR43292">
    <property type="entry name" value="ACYL-COA DEHYDROGENASE"/>
    <property type="match status" value="1"/>
</dbReference>
<dbReference type="InterPro" id="IPR052161">
    <property type="entry name" value="Mycobact_Acyl-CoA_DH"/>
</dbReference>
<dbReference type="Gene3D" id="2.40.110.10">
    <property type="entry name" value="Butyryl-CoA Dehydrogenase, subunit A, domain 2"/>
    <property type="match status" value="1"/>
</dbReference>
<feature type="domain" description="Acyl-CoA dehydrogenase/oxidase N-terminal" evidence="9">
    <location>
        <begin position="11"/>
        <end position="130"/>
    </location>
</feature>
<dbReference type="Gene3D" id="1.20.140.10">
    <property type="entry name" value="Butyryl-CoA Dehydrogenase, subunit A, domain 3"/>
    <property type="match status" value="1"/>
</dbReference>
<dbReference type="InterPro" id="IPR013786">
    <property type="entry name" value="AcylCoA_DH/ox_N"/>
</dbReference>
<dbReference type="InterPro" id="IPR009075">
    <property type="entry name" value="AcylCo_DH/oxidase_C"/>
</dbReference>
<dbReference type="Pfam" id="PF02770">
    <property type="entry name" value="Acyl-CoA_dh_M"/>
    <property type="match status" value="1"/>
</dbReference>
<feature type="domain" description="Acyl-CoA dehydrogenase/oxidase C-terminal" evidence="7">
    <location>
        <begin position="247"/>
        <end position="399"/>
    </location>
</feature>
<accession>A0A937VWW3</accession>
<evidence type="ECO:0000259" key="7">
    <source>
        <dbReference type="Pfam" id="PF00441"/>
    </source>
</evidence>
<keyword evidence="3 6" id="KW-0285">Flavoprotein</keyword>
<evidence type="ECO:0000256" key="6">
    <source>
        <dbReference type="RuleBase" id="RU362125"/>
    </source>
</evidence>
<dbReference type="AlphaFoldDB" id="A0A937VWW3"/>
<evidence type="ECO:0000256" key="1">
    <source>
        <dbReference type="ARBA" id="ARBA00001974"/>
    </source>
</evidence>
<dbReference type="Pfam" id="PF00441">
    <property type="entry name" value="Acyl-CoA_dh_1"/>
    <property type="match status" value="1"/>
</dbReference>
<dbReference type="GO" id="GO:0016627">
    <property type="term" value="F:oxidoreductase activity, acting on the CH-CH group of donors"/>
    <property type="evidence" value="ECO:0007669"/>
    <property type="project" value="InterPro"/>
</dbReference>
<evidence type="ECO:0000256" key="3">
    <source>
        <dbReference type="ARBA" id="ARBA00022630"/>
    </source>
</evidence>
<protein>
    <recommendedName>
        <fullName evidence="12">Acyl-CoA dehydrogenase</fullName>
    </recommendedName>
</protein>
<comment type="similarity">
    <text evidence="2 6">Belongs to the acyl-CoA dehydrogenase family.</text>
</comment>
<dbReference type="SUPFAM" id="SSF47203">
    <property type="entry name" value="Acyl-CoA dehydrogenase C-terminal domain-like"/>
    <property type="match status" value="1"/>
</dbReference>
<organism evidence="10 11">
    <name type="scientific">Tectimicrobiota bacterium</name>
    <dbReference type="NCBI Taxonomy" id="2528274"/>
    <lineage>
        <taxon>Bacteria</taxon>
        <taxon>Pseudomonadati</taxon>
        <taxon>Nitrospinota/Tectimicrobiota group</taxon>
        <taxon>Candidatus Tectimicrobiota</taxon>
    </lineage>
</organism>
<comment type="caution">
    <text evidence="10">The sequence shown here is derived from an EMBL/GenBank/DDBJ whole genome shotgun (WGS) entry which is preliminary data.</text>
</comment>
<keyword evidence="5 6" id="KW-0560">Oxidoreductase</keyword>
<reference evidence="10" key="1">
    <citation type="submission" date="2019-03" db="EMBL/GenBank/DDBJ databases">
        <title>Lake Tanganyika Metagenome-Assembled Genomes (MAGs).</title>
        <authorList>
            <person name="Tran P."/>
        </authorList>
    </citation>
    <scope>NUCLEOTIDE SEQUENCE</scope>
    <source>
        <strain evidence="10">K_DeepCast_65m_m2_066</strain>
    </source>
</reference>
<evidence type="ECO:0000313" key="10">
    <source>
        <dbReference type="EMBL" id="MBM3222559.1"/>
    </source>
</evidence>
<evidence type="ECO:0000256" key="5">
    <source>
        <dbReference type="ARBA" id="ARBA00023002"/>
    </source>
</evidence>
<gene>
    <name evidence="10" type="ORF">FJZ47_01965</name>
</gene>
<dbReference type="Proteomes" id="UP000712673">
    <property type="component" value="Unassembled WGS sequence"/>
</dbReference>
<dbReference type="InterPro" id="IPR009100">
    <property type="entry name" value="AcylCoA_DH/oxidase_NM_dom_sf"/>
</dbReference>
<dbReference type="Gene3D" id="1.10.540.10">
    <property type="entry name" value="Acyl-CoA dehydrogenase/oxidase, N-terminal domain"/>
    <property type="match status" value="1"/>
</dbReference>
<dbReference type="InterPro" id="IPR046373">
    <property type="entry name" value="Acyl-CoA_Oxase/DH_mid-dom_sf"/>
</dbReference>
<comment type="cofactor">
    <cofactor evidence="1 6">
        <name>FAD</name>
        <dbReference type="ChEBI" id="CHEBI:57692"/>
    </cofactor>
</comment>
<evidence type="ECO:0000259" key="8">
    <source>
        <dbReference type="Pfam" id="PF02770"/>
    </source>
</evidence>
<evidence type="ECO:0008006" key="12">
    <source>
        <dbReference type="Google" id="ProtNLM"/>
    </source>
</evidence>
<dbReference type="Pfam" id="PF02771">
    <property type="entry name" value="Acyl-CoA_dh_N"/>
    <property type="match status" value="1"/>
</dbReference>
<dbReference type="GO" id="GO:0005886">
    <property type="term" value="C:plasma membrane"/>
    <property type="evidence" value="ECO:0007669"/>
    <property type="project" value="TreeGrafter"/>
</dbReference>
<dbReference type="InterPro" id="IPR036250">
    <property type="entry name" value="AcylCo_DH-like_C"/>
</dbReference>
<name>A0A937VWW3_UNCTE</name>
<dbReference type="SUPFAM" id="SSF56645">
    <property type="entry name" value="Acyl-CoA dehydrogenase NM domain-like"/>
    <property type="match status" value="1"/>
</dbReference>
<dbReference type="PANTHER" id="PTHR43292:SF3">
    <property type="entry name" value="ACYL-COA DEHYDROGENASE FADE29"/>
    <property type="match status" value="1"/>
</dbReference>
<evidence type="ECO:0000256" key="4">
    <source>
        <dbReference type="ARBA" id="ARBA00022827"/>
    </source>
</evidence>
<evidence type="ECO:0000256" key="2">
    <source>
        <dbReference type="ARBA" id="ARBA00009347"/>
    </source>
</evidence>
<evidence type="ECO:0000259" key="9">
    <source>
        <dbReference type="Pfam" id="PF02771"/>
    </source>
</evidence>
<proteinExistence type="inferred from homology"/>
<evidence type="ECO:0000313" key="11">
    <source>
        <dbReference type="Proteomes" id="UP000712673"/>
    </source>
</evidence>
<dbReference type="EMBL" id="VGLS01000031">
    <property type="protein sequence ID" value="MBM3222559.1"/>
    <property type="molecule type" value="Genomic_DNA"/>
</dbReference>
<sequence length="413" mass="46617">MGCMDFEVTYTPEQEAFRTEVRAWLAMNIPEGLEQPVDPGDLTLEQYQKLRELGRRLGSRGWLYPTYPKEYGGGDLNVDFVMILEEELDRYGLHLPPYYDSGGRLGGASIFVWGTEEQKKQFLTPIFRGEWRTWQLLSEPNAGSDLAGVQTRAVRDGDSYIVNGQKIYIGSLHGCEMMWTIVVTDPDKPRHENLGWLMIPYGLPGIEVRPMELLTAGGEGGASPGLKHTVFFDNVRVPAFNLVGGENNGWRVATTHLELEHGGGGMIRRNRVVDQFLEYCITTKRDGESLSKDPDVREDMVEAYIKSEIVRLMGLRTYWLSHAHKPRSYEGPQLSYCRKTYALEIAETILRAVGPYAMTNDPDWGPLHGLLEHYQRSAVVGLHPGGTTDIQKVIMARRIGIGRTTREQAGRLR</sequence>
<keyword evidence="4 6" id="KW-0274">FAD</keyword>
<feature type="domain" description="Acyl-CoA oxidase/dehydrogenase middle" evidence="8">
    <location>
        <begin position="137"/>
        <end position="212"/>
    </location>
</feature>
<dbReference type="GO" id="GO:0050660">
    <property type="term" value="F:flavin adenine dinucleotide binding"/>
    <property type="evidence" value="ECO:0007669"/>
    <property type="project" value="InterPro"/>
</dbReference>